<dbReference type="InterPro" id="IPR029448">
    <property type="entry name" value="FANCD2"/>
</dbReference>
<gene>
    <name evidence="6" type="primary">FANCD2_1</name>
    <name evidence="6" type="ORF">Anas_13918</name>
</gene>
<keyword evidence="7" id="KW-1185">Reference proteome</keyword>
<evidence type="ECO:0000256" key="2">
    <source>
        <dbReference type="ARBA" id="ARBA00022499"/>
    </source>
</evidence>
<name>A0A5N5T3T5_9CRUS</name>
<dbReference type="GO" id="GO:1990918">
    <property type="term" value="P:double-strand break repair involved in meiotic recombination"/>
    <property type="evidence" value="ECO:0007669"/>
    <property type="project" value="TreeGrafter"/>
</dbReference>
<dbReference type="Proteomes" id="UP000326759">
    <property type="component" value="Unassembled WGS sequence"/>
</dbReference>
<dbReference type="OrthoDB" id="10259640at2759"/>
<reference evidence="6 7" key="1">
    <citation type="journal article" date="2019" name="PLoS Biol.">
        <title>Sex chromosomes control vertical transmission of feminizing Wolbachia symbionts in an isopod.</title>
        <authorList>
            <person name="Becking T."/>
            <person name="Chebbi M.A."/>
            <person name="Giraud I."/>
            <person name="Moumen B."/>
            <person name="Laverre T."/>
            <person name="Caubet Y."/>
            <person name="Peccoud J."/>
            <person name="Gilbert C."/>
            <person name="Cordaux R."/>
        </authorList>
    </citation>
    <scope>NUCLEOTIDE SEQUENCE [LARGE SCALE GENOMIC DNA]</scope>
    <source>
        <strain evidence="6">ANa2</strain>
        <tissue evidence="6">Whole body excluding digestive tract and cuticle</tissue>
    </source>
</reference>
<evidence type="ECO:0000256" key="1">
    <source>
        <dbReference type="ARBA" id="ARBA00004123"/>
    </source>
</evidence>
<organism evidence="6 7">
    <name type="scientific">Armadillidium nasatum</name>
    <dbReference type="NCBI Taxonomy" id="96803"/>
    <lineage>
        <taxon>Eukaryota</taxon>
        <taxon>Metazoa</taxon>
        <taxon>Ecdysozoa</taxon>
        <taxon>Arthropoda</taxon>
        <taxon>Crustacea</taxon>
        <taxon>Multicrustacea</taxon>
        <taxon>Malacostraca</taxon>
        <taxon>Eumalacostraca</taxon>
        <taxon>Peracarida</taxon>
        <taxon>Isopoda</taxon>
        <taxon>Oniscidea</taxon>
        <taxon>Crinocheta</taxon>
        <taxon>Armadillidiidae</taxon>
        <taxon>Armadillidium</taxon>
    </lineage>
</organism>
<dbReference type="GO" id="GO:0031573">
    <property type="term" value="P:mitotic intra-S DNA damage checkpoint signaling"/>
    <property type="evidence" value="ECO:0007669"/>
    <property type="project" value="TreeGrafter"/>
</dbReference>
<comment type="caution">
    <text evidence="6">The sequence shown here is derived from an EMBL/GenBank/DDBJ whole genome shotgun (WGS) entry which is preliminary data.</text>
</comment>
<evidence type="ECO:0000313" key="6">
    <source>
        <dbReference type="EMBL" id="KAB7499610.1"/>
    </source>
</evidence>
<feature type="non-terminal residue" evidence="6">
    <location>
        <position position="1"/>
    </location>
</feature>
<dbReference type="GO" id="GO:0036297">
    <property type="term" value="P:interstrand cross-link repair"/>
    <property type="evidence" value="ECO:0007669"/>
    <property type="project" value="TreeGrafter"/>
</dbReference>
<accession>A0A5N5T3T5</accession>
<evidence type="ECO:0000313" key="7">
    <source>
        <dbReference type="Proteomes" id="UP000326759"/>
    </source>
</evidence>
<evidence type="ECO:0000256" key="5">
    <source>
        <dbReference type="ARBA" id="ARBA00093456"/>
    </source>
</evidence>
<dbReference type="Pfam" id="PF14631">
    <property type="entry name" value="FancD2"/>
    <property type="match status" value="1"/>
</dbReference>
<dbReference type="GO" id="GO:0000793">
    <property type="term" value="C:condensed chromosome"/>
    <property type="evidence" value="ECO:0007669"/>
    <property type="project" value="TreeGrafter"/>
</dbReference>
<dbReference type="EMBL" id="SEYY01017702">
    <property type="protein sequence ID" value="KAB7499610.1"/>
    <property type="molecule type" value="Genomic_DNA"/>
</dbReference>
<sequence>VIKENFDAVKILCDLLLRSNEVEVSRFGFKYAFASLGVFHQQEVILCLLSHLGDNECVRQSSLSLLSVLAYNYPGSLDILETLSLREAKILMDLLLLLVNSNQAESSKDELSIMIKKQLSHPDIKFKKLGVVGAVLTLKITMGTSNSDGEDSSDMETNLKESEVLFNAVKESTTNYPCSSALFMDELATNILKNGLNQRLEKWISEKVIGDFEETFILDCETEGQYDKYICPVSFQWNLDDFTDSEKSKSIAVCIAKLVTEDLEHSDLDHSSRIVTVAPHFRLMRMVESHLYAGDLGNIDALLGCGVQMPTPETYEEFSSLSDKEQTFALTCLFYAINWFRELINAFATQKDKELKRKVKCTL</sequence>
<evidence type="ECO:0000256" key="3">
    <source>
        <dbReference type="ARBA" id="ARBA00022843"/>
    </source>
</evidence>
<dbReference type="PANTHER" id="PTHR32086">
    <property type="entry name" value="FANCONI ANEMIA GROUP D2 PROTEIN"/>
    <property type="match status" value="1"/>
</dbReference>
<keyword evidence="3" id="KW-0832">Ubl conjugation</keyword>
<keyword evidence="4" id="KW-0539">Nucleus</keyword>
<dbReference type="AlphaFoldDB" id="A0A5N5T3T5"/>
<keyword evidence="2" id="KW-1017">Isopeptide bond</keyword>
<dbReference type="GO" id="GO:0070182">
    <property type="term" value="F:DNA polymerase binding"/>
    <property type="evidence" value="ECO:0007669"/>
    <property type="project" value="TreeGrafter"/>
</dbReference>
<dbReference type="GO" id="GO:0007129">
    <property type="term" value="P:homologous chromosome pairing at meiosis"/>
    <property type="evidence" value="ECO:0007669"/>
    <property type="project" value="TreeGrafter"/>
</dbReference>
<proteinExistence type="inferred from homology"/>
<dbReference type="PANTHER" id="PTHR32086:SF0">
    <property type="entry name" value="FANCONI ANEMIA GROUP D2 PROTEIN"/>
    <property type="match status" value="1"/>
</dbReference>
<dbReference type="GO" id="GO:0005634">
    <property type="term" value="C:nucleus"/>
    <property type="evidence" value="ECO:0007669"/>
    <property type="project" value="UniProtKB-SubCell"/>
</dbReference>
<comment type="subcellular location">
    <subcellularLocation>
        <location evidence="1">Nucleus</location>
    </subcellularLocation>
</comment>
<evidence type="ECO:0000256" key="4">
    <source>
        <dbReference type="ARBA" id="ARBA00023242"/>
    </source>
</evidence>
<comment type="similarity">
    <text evidence="5">Belongs to the Fanconi anemia protein FANCD2 family.</text>
</comment>
<protein>
    <submittedName>
        <fullName evidence="6">Fanconi anemia group D2 protein</fullName>
    </submittedName>
</protein>